<evidence type="ECO:0000313" key="2">
    <source>
        <dbReference type="EMBL" id="KAH9363316.1"/>
    </source>
</evidence>
<protein>
    <submittedName>
        <fullName evidence="2">Uncharacterized protein</fullName>
    </submittedName>
</protein>
<dbReference type="VEuPathDB" id="VectorBase:HLOH_059015"/>
<evidence type="ECO:0000313" key="3">
    <source>
        <dbReference type="Proteomes" id="UP000821853"/>
    </source>
</evidence>
<dbReference type="Gene3D" id="2.60.40.1180">
    <property type="entry name" value="Golgi alpha-mannosidase II"/>
    <property type="match status" value="1"/>
</dbReference>
<dbReference type="AlphaFoldDB" id="A0A9J6FMT1"/>
<evidence type="ECO:0000256" key="1">
    <source>
        <dbReference type="SAM" id="MobiDB-lite"/>
    </source>
</evidence>
<sequence length="177" mass="19562">MSRAINQLVDQSGAAGDLPWRFCHALNESACGASEKIDLNETDGEFTLLLYNPSSTPTTVHARLPVATDLVFFVKGPQGEEVETQASEHAAWGFPDSAISPSTALHNAEYTNGHTRASCTLEQITRNSPSDLCRDITWPHTWRTLEDLLYHNAPKRPIGTSKQTKKVRPMTVDTHTF</sequence>
<name>A0A9J6FMT1_HAELO</name>
<comment type="caution">
    <text evidence="2">The sequence shown here is derived from an EMBL/GenBank/DDBJ whole genome shotgun (WGS) entry which is preliminary data.</text>
</comment>
<keyword evidence="3" id="KW-1185">Reference proteome</keyword>
<proteinExistence type="predicted"/>
<dbReference type="EMBL" id="JABSTR010000002">
    <property type="protein sequence ID" value="KAH9363316.1"/>
    <property type="molecule type" value="Genomic_DNA"/>
</dbReference>
<reference evidence="2 3" key="1">
    <citation type="journal article" date="2020" name="Cell">
        <title>Large-Scale Comparative Analyses of Tick Genomes Elucidate Their Genetic Diversity and Vector Capacities.</title>
        <authorList>
            <consortium name="Tick Genome and Microbiome Consortium (TIGMIC)"/>
            <person name="Jia N."/>
            <person name="Wang J."/>
            <person name="Shi W."/>
            <person name="Du L."/>
            <person name="Sun Y."/>
            <person name="Zhan W."/>
            <person name="Jiang J.F."/>
            <person name="Wang Q."/>
            <person name="Zhang B."/>
            <person name="Ji P."/>
            <person name="Bell-Sakyi L."/>
            <person name="Cui X.M."/>
            <person name="Yuan T.T."/>
            <person name="Jiang B.G."/>
            <person name="Yang W.F."/>
            <person name="Lam T.T."/>
            <person name="Chang Q.C."/>
            <person name="Ding S.J."/>
            <person name="Wang X.J."/>
            <person name="Zhu J.G."/>
            <person name="Ruan X.D."/>
            <person name="Zhao L."/>
            <person name="Wei J.T."/>
            <person name="Ye R.Z."/>
            <person name="Que T.C."/>
            <person name="Du C.H."/>
            <person name="Zhou Y.H."/>
            <person name="Cheng J.X."/>
            <person name="Dai P.F."/>
            <person name="Guo W.B."/>
            <person name="Han X.H."/>
            <person name="Huang E.J."/>
            <person name="Li L.F."/>
            <person name="Wei W."/>
            <person name="Gao Y.C."/>
            <person name="Liu J.Z."/>
            <person name="Shao H.Z."/>
            <person name="Wang X."/>
            <person name="Wang C.C."/>
            <person name="Yang T.C."/>
            <person name="Huo Q.B."/>
            <person name="Li W."/>
            <person name="Chen H.Y."/>
            <person name="Chen S.E."/>
            <person name="Zhou L.G."/>
            <person name="Ni X.B."/>
            <person name="Tian J.H."/>
            <person name="Sheng Y."/>
            <person name="Liu T."/>
            <person name="Pan Y.S."/>
            <person name="Xia L.Y."/>
            <person name="Li J."/>
            <person name="Zhao F."/>
            <person name="Cao W.C."/>
        </authorList>
    </citation>
    <scope>NUCLEOTIDE SEQUENCE [LARGE SCALE GENOMIC DNA]</scope>
    <source>
        <strain evidence="2">HaeL-2018</strain>
    </source>
</reference>
<gene>
    <name evidence="2" type="ORF">HPB48_006422</name>
</gene>
<accession>A0A9J6FMT1</accession>
<dbReference type="InterPro" id="IPR013780">
    <property type="entry name" value="Glyco_hydro_b"/>
</dbReference>
<feature type="region of interest" description="Disordered" evidence="1">
    <location>
        <begin position="156"/>
        <end position="177"/>
    </location>
</feature>
<dbReference type="Proteomes" id="UP000821853">
    <property type="component" value="Chromosome 10"/>
</dbReference>
<organism evidence="2 3">
    <name type="scientific">Haemaphysalis longicornis</name>
    <name type="common">Bush tick</name>
    <dbReference type="NCBI Taxonomy" id="44386"/>
    <lineage>
        <taxon>Eukaryota</taxon>
        <taxon>Metazoa</taxon>
        <taxon>Ecdysozoa</taxon>
        <taxon>Arthropoda</taxon>
        <taxon>Chelicerata</taxon>
        <taxon>Arachnida</taxon>
        <taxon>Acari</taxon>
        <taxon>Parasitiformes</taxon>
        <taxon>Ixodida</taxon>
        <taxon>Ixodoidea</taxon>
        <taxon>Ixodidae</taxon>
        <taxon>Haemaphysalinae</taxon>
        <taxon>Haemaphysalis</taxon>
    </lineage>
</organism>